<evidence type="ECO:0000313" key="2">
    <source>
        <dbReference type="Proteomes" id="UP001597237"/>
    </source>
</evidence>
<protein>
    <recommendedName>
        <fullName evidence="3">Beta-glucosidase</fullName>
    </recommendedName>
</protein>
<proteinExistence type="predicted"/>
<sequence>MDPLRETPFDSFFMGGFDCATQRRRDGARVDSLIAQGHDRWVRQDYATVAAHGLTTVRDGLRWHLIEGHRGSYDWSSWRPMLQAAREAGVQVIWDLWHYGTPDWLDIWSPEFVERMAAFAEAAARVRAEEDDRVPVWCPLNEISYFAYMAGDQGEWAPYAKGRGPELKRQLVRAAIAATDAVRRVDPRARVLWCEPCVHIVPQTLQPHDLDEARIMAEAQWEAFDMLAGRRDPDLGGRPEILDIVGLNFYSHNQWTPAGNFVPLGHHSWRAFSTMLTDVASRYGRPIMVAETGAEGSARAAWIHYVASEVEQARESGVPVQGICLYPVANYPGWNDGRICPTGLLGPADDEGRRPVHQPLARELRRLAAEAEEARRPKVLLAAE</sequence>
<gene>
    <name evidence="1" type="ORF">ACFSC0_03130</name>
</gene>
<dbReference type="Gene3D" id="3.20.20.80">
    <property type="entry name" value="Glycosidases"/>
    <property type="match status" value="1"/>
</dbReference>
<accession>A0ABW4N104</accession>
<dbReference type="SUPFAM" id="SSF51445">
    <property type="entry name" value="(Trans)glycosidases"/>
    <property type="match status" value="1"/>
</dbReference>
<dbReference type="InterPro" id="IPR017853">
    <property type="entry name" value="GH"/>
</dbReference>
<organism evidence="1 2">
    <name type="scientific">Phenylobacterium terrae</name>
    <dbReference type="NCBI Taxonomy" id="2665495"/>
    <lineage>
        <taxon>Bacteria</taxon>
        <taxon>Pseudomonadati</taxon>
        <taxon>Pseudomonadota</taxon>
        <taxon>Alphaproteobacteria</taxon>
        <taxon>Caulobacterales</taxon>
        <taxon>Caulobacteraceae</taxon>
        <taxon>Phenylobacterium</taxon>
    </lineage>
</organism>
<reference evidence="2" key="1">
    <citation type="journal article" date="2019" name="Int. J. Syst. Evol. Microbiol.">
        <title>The Global Catalogue of Microorganisms (GCM) 10K type strain sequencing project: providing services to taxonomists for standard genome sequencing and annotation.</title>
        <authorList>
            <consortium name="The Broad Institute Genomics Platform"/>
            <consortium name="The Broad Institute Genome Sequencing Center for Infectious Disease"/>
            <person name="Wu L."/>
            <person name="Ma J."/>
        </authorList>
    </citation>
    <scope>NUCLEOTIDE SEQUENCE [LARGE SCALE GENOMIC DNA]</scope>
    <source>
        <strain evidence="2">DFY28</strain>
    </source>
</reference>
<evidence type="ECO:0008006" key="3">
    <source>
        <dbReference type="Google" id="ProtNLM"/>
    </source>
</evidence>
<dbReference type="Proteomes" id="UP001597237">
    <property type="component" value="Unassembled WGS sequence"/>
</dbReference>
<evidence type="ECO:0000313" key="1">
    <source>
        <dbReference type="EMBL" id="MFD1782375.1"/>
    </source>
</evidence>
<dbReference type="RefSeq" id="WP_377280568.1">
    <property type="nucleotide sequence ID" value="NZ_JBHRSI010000001.1"/>
</dbReference>
<name>A0ABW4N104_9CAUL</name>
<dbReference type="EMBL" id="JBHUEY010000001">
    <property type="protein sequence ID" value="MFD1782375.1"/>
    <property type="molecule type" value="Genomic_DNA"/>
</dbReference>
<keyword evidence="2" id="KW-1185">Reference proteome</keyword>
<comment type="caution">
    <text evidence="1">The sequence shown here is derived from an EMBL/GenBank/DDBJ whole genome shotgun (WGS) entry which is preliminary data.</text>
</comment>